<dbReference type="STRING" id="1550241.MA03_05945"/>
<dbReference type="Proteomes" id="UP000067434">
    <property type="component" value="Chromosome"/>
</dbReference>
<evidence type="ECO:0000313" key="11">
    <source>
        <dbReference type="Proteomes" id="UP000067434"/>
    </source>
</evidence>
<organism evidence="10 11">
    <name type="scientific">Infirmifilum uzonense</name>
    <dbReference type="NCBI Taxonomy" id="1550241"/>
    <lineage>
        <taxon>Archaea</taxon>
        <taxon>Thermoproteota</taxon>
        <taxon>Thermoprotei</taxon>
        <taxon>Thermofilales</taxon>
        <taxon>Thermofilaceae</taxon>
        <taxon>Infirmifilum</taxon>
    </lineage>
</organism>
<feature type="transmembrane region" description="Helical" evidence="9">
    <location>
        <begin position="59"/>
        <end position="79"/>
    </location>
</feature>
<accession>A0A0F7FJ53</accession>
<sequence>MLIHCLSFEEFGVFMSKSGSKSKKSRKGEKERKPTALPAAGLLTFYEEDIGGIKIRPEFVVAGTFLLALIVVMAHLGIFGP</sequence>
<evidence type="ECO:0000256" key="2">
    <source>
        <dbReference type="ARBA" id="ARBA00022448"/>
    </source>
</evidence>
<name>A0A0F7FJ53_9CREN</name>
<protein>
    <recommendedName>
        <fullName evidence="12">Preprotein translocase subunit SecG</fullName>
    </recommendedName>
</protein>
<dbReference type="HOGENOM" id="CLU_195007_0_0_2"/>
<evidence type="ECO:0000256" key="7">
    <source>
        <dbReference type="ARBA" id="ARBA00023136"/>
    </source>
</evidence>
<evidence type="ECO:0000256" key="3">
    <source>
        <dbReference type="ARBA" id="ARBA00022692"/>
    </source>
</evidence>
<keyword evidence="11" id="KW-1185">Reference proteome</keyword>
<keyword evidence="4" id="KW-0653">Protein transport</keyword>
<evidence type="ECO:0000256" key="5">
    <source>
        <dbReference type="ARBA" id="ARBA00022989"/>
    </source>
</evidence>
<comment type="similarity">
    <text evidence="1">Belongs to the SEC61-beta family.</text>
</comment>
<keyword evidence="7 9" id="KW-0472">Membrane</keyword>
<reference evidence="10 11" key="1">
    <citation type="journal article" date="2015" name="Stand. Genomic Sci.">
        <title>Complete genome sequence of and proposal of Thermofilum uzonense sp. nov. a novel hyperthermophilic crenarchaeon and emended description of the genus Thermofilum.</title>
        <authorList>
            <person name="Toshchakov S.V."/>
            <person name="Korzhenkov A.A."/>
            <person name="Samarov N.I."/>
            <person name="Mazunin I.O."/>
            <person name="Mozhey O.I."/>
            <person name="Shmyr I.S."/>
            <person name="Derbikova K.S."/>
            <person name="Taranov E.A."/>
            <person name="Dominova I.N."/>
            <person name="Bonch-Osmolovskaya E.A."/>
            <person name="Patrushev M.V."/>
            <person name="Podosokorskaya O.A."/>
            <person name="Kublanov I.V."/>
        </authorList>
    </citation>
    <scope>NUCLEOTIDE SEQUENCE [LARGE SCALE GENOMIC DNA]</scope>
    <source>
        <strain evidence="10 11">1807-2</strain>
    </source>
</reference>
<dbReference type="PATRIC" id="fig|1550241.5.peg.1243"/>
<proteinExistence type="inferred from homology"/>
<dbReference type="KEGG" id="thf:MA03_05945"/>
<keyword evidence="2" id="KW-0813">Transport</keyword>
<dbReference type="AlphaFoldDB" id="A0A0F7FJ53"/>
<evidence type="ECO:0000256" key="6">
    <source>
        <dbReference type="ARBA" id="ARBA00023010"/>
    </source>
</evidence>
<dbReference type="InterPro" id="IPR016482">
    <property type="entry name" value="SecG/Sec61-beta/Sbh"/>
</dbReference>
<dbReference type="Pfam" id="PF03911">
    <property type="entry name" value="Sec61_beta"/>
    <property type="match status" value="1"/>
</dbReference>
<evidence type="ECO:0008006" key="12">
    <source>
        <dbReference type="Google" id="ProtNLM"/>
    </source>
</evidence>
<dbReference type="EMBL" id="CP009961">
    <property type="protein sequence ID" value="AKG38888.1"/>
    <property type="molecule type" value="Genomic_DNA"/>
</dbReference>
<evidence type="ECO:0000256" key="9">
    <source>
        <dbReference type="SAM" id="Phobius"/>
    </source>
</evidence>
<evidence type="ECO:0000256" key="4">
    <source>
        <dbReference type="ARBA" id="ARBA00022927"/>
    </source>
</evidence>
<keyword evidence="3 9" id="KW-0812">Transmembrane</keyword>
<evidence type="ECO:0000256" key="8">
    <source>
        <dbReference type="ARBA" id="ARBA00037847"/>
    </source>
</evidence>
<dbReference type="GO" id="GO:0015031">
    <property type="term" value="P:protein transport"/>
    <property type="evidence" value="ECO:0007669"/>
    <property type="project" value="UniProtKB-KW"/>
</dbReference>
<keyword evidence="6" id="KW-0811">Translocation</keyword>
<evidence type="ECO:0000313" key="10">
    <source>
        <dbReference type="EMBL" id="AKG38888.1"/>
    </source>
</evidence>
<gene>
    <name evidence="10" type="ORF">MA03_05945</name>
</gene>
<dbReference type="GO" id="GO:0012505">
    <property type="term" value="C:endomembrane system"/>
    <property type="evidence" value="ECO:0007669"/>
    <property type="project" value="UniProtKB-SubCell"/>
</dbReference>
<comment type="subcellular location">
    <subcellularLocation>
        <location evidence="8">Endomembrane system</location>
        <topology evidence="8">Single-pass membrane protein</topology>
    </subcellularLocation>
</comment>
<evidence type="ECO:0000256" key="1">
    <source>
        <dbReference type="ARBA" id="ARBA00006103"/>
    </source>
</evidence>
<keyword evidence="5 9" id="KW-1133">Transmembrane helix</keyword>